<dbReference type="PANTHER" id="PTHR11552">
    <property type="entry name" value="GLUCOSE-METHANOL-CHOLINE GMC OXIDOREDUCTASE"/>
    <property type="match status" value="1"/>
</dbReference>
<reference evidence="11 12" key="1">
    <citation type="submission" date="2023-03" db="EMBL/GenBank/DDBJ databases">
        <title>Mating type loci evolution in Malassezia.</title>
        <authorList>
            <person name="Coelho M.A."/>
        </authorList>
    </citation>
    <scope>NUCLEOTIDE SEQUENCE [LARGE SCALE GENOMIC DNA]</scope>
    <source>
        <strain evidence="11 12">CBS 13387</strain>
    </source>
</reference>
<evidence type="ECO:0000259" key="10">
    <source>
        <dbReference type="PROSITE" id="PS00624"/>
    </source>
</evidence>
<dbReference type="EMBL" id="CP119916">
    <property type="protein sequence ID" value="WFD14667.1"/>
    <property type="molecule type" value="Genomic_DNA"/>
</dbReference>
<feature type="domain" description="Glucose-methanol-choline oxidoreductase N-terminal" evidence="9">
    <location>
        <begin position="799"/>
        <end position="822"/>
    </location>
</feature>
<evidence type="ECO:0000256" key="8">
    <source>
        <dbReference type="SAM" id="SignalP"/>
    </source>
</evidence>
<keyword evidence="5" id="KW-0560">Oxidoreductase</keyword>
<evidence type="ECO:0000256" key="2">
    <source>
        <dbReference type="ARBA" id="ARBA00010790"/>
    </source>
</evidence>
<feature type="domain" description="Glucose-methanol-choline oxidoreductase N-terminal" evidence="10">
    <location>
        <begin position="996"/>
        <end position="1010"/>
    </location>
</feature>
<proteinExistence type="inferred from homology"/>
<feature type="chain" id="PRO_5042510091" description="Glucose-methanol-choline oxidoreductase N-terminal domain-containing protein" evidence="8">
    <location>
        <begin position="25"/>
        <end position="1294"/>
    </location>
</feature>
<name>A0AAJ5YXE1_9BASI</name>
<keyword evidence="4 6" id="KW-0274">FAD</keyword>
<dbReference type="Gene3D" id="3.30.560.10">
    <property type="entry name" value="Glucose Oxidase, domain 3"/>
    <property type="match status" value="2"/>
</dbReference>
<feature type="compositionally biased region" description="Polar residues" evidence="7">
    <location>
        <begin position="633"/>
        <end position="648"/>
    </location>
</feature>
<dbReference type="SUPFAM" id="SSF51905">
    <property type="entry name" value="FAD/NAD(P)-binding domain"/>
    <property type="match status" value="2"/>
</dbReference>
<keyword evidence="8" id="KW-0732">Signal</keyword>
<dbReference type="SUPFAM" id="SSF54373">
    <property type="entry name" value="FAD-linked reductases, C-terminal domain"/>
    <property type="match status" value="2"/>
</dbReference>
<evidence type="ECO:0000256" key="6">
    <source>
        <dbReference type="RuleBase" id="RU003968"/>
    </source>
</evidence>
<evidence type="ECO:0000313" key="12">
    <source>
        <dbReference type="Proteomes" id="UP001217582"/>
    </source>
</evidence>
<dbReference type="InterPro" id="IPR000172">
    <property type="entry name" value="GMC_OxRdtase_N"/>
</dbReference>
<dbReference type="PANTHER" id="PTHR11552:SF218">
    <property type="entry name" value="GLUCOSE-METHANOL-CHOLINE OXIDOREDUCTASE N-TERMINAL DOMAIN-CONTAINING PROTEIN"/>
    <property type="match status" value="1"/>
</dbReference>
<evidence type="ECO:0000256" key="7">
    <source>
        <dbReference type="SAM" id="MobiDB-lite"/>
    </source>
</evidence>
<evidence type="ECO:0000256" key="5">
    <source>
        <dbReference type="ARBA" id="ARBA00023002"/>
    </source>
</evidence>
<keyword evidence="12" id="KW-1185">Reference proteome</keyword>
<evidence type="ECO:0000256" key="3">
    <source>
        <dbReference type="ARBA" id="ARBA00022630"/>
    </source>
</evidence>
<protein>
    <recommendedName>
        <fullName evidence="9 10">Glucose-methanol-choline oxidoreductase N-terminal domain-containing protein</fullName>
    </recommendedName>
</protein>
<dbReference type="InterPro" id="IPR027424">
    <property type="entry name" value="Glucose_Oxidase_domain_2"/>
</dbReference>
<dbReference type="InterPro" id="IPR007867">
    <property type="entry name" value="GMC_OxRtase_C"/>
</dbReference>
<dbReference type="GO" id="GO:0050660">
    <property type="term" value="F:flavin adenine dinucleotide binding"/>
    <property type="evidence" value="ECO:0007669"/>
    <property type="project" value="InterPro"/>
</dbReference>
<dbReference type="InterPro" id="IPR036188">
    <property type="entry name" value="FAD/NAD-bd_sf"/>
</dbReference>
<feature type="compositionally biased region" description="Polar residues" evidence="7">
    <location>
        <begin position="670"/>
        <end position="680"/>
    </location>
</feature>
<comment type="similarity">
    <text evidence="2 6">Belongs to the GMC oxidoreductase family.</text>
</comment>
<evidence type="ECO:0000256" key="4">
    <source>
        <dbReference type="ARBA" id="ARBA00022827"/>
    </source>
</evidence>
<sequence>MLFEKPFLLLLVALLGSAVISSEASDHRGLVREIRKRDAASTNPSDLDGKTFDYVIVGGGLAGLTVASRLSENENVTVAVIEAGPAGTSKDLASRIDPPAGNLYNHMLETEMNWKFKTVPQTNLGGAVKDFPRGRVLGGSSAVNGLYYVRHSVSEQDAWGEIIGDKNLWGWNNMYRAMKKSENFTDASDEIKKVEHISSEPGSHGTKGPIQVSWPGEIYDSIGAFIKAASQTGAPYAKDPYGGHNIGAYVALETMNPSNWTRSFSRSGYYDPYVYRKNLKVLTGHLVTKVEMEKGKKLAKATGVTYQAKPDGQTYHVKAGREVIMSGGAVNTPQILQLSGIGEKNFLNSKKIDVVVDSPGVGHNLQDHVSGGVQWAPGQNTKIPPTNTNQPPIVNSFTNTAVCYVNGTQGLKDQWTNYLNQVKGNKTKAVNALQAPDVVKKGYELTYSTVLGLIENGVAPLEMLFSLTFGQVMVQTAMQHSFSRGSIMINSTDPFEHPIIDPRYFEQDSDRFMLRSGFKLARNIGQTAPLKSFLGDEAVPGNSVQSDEQWDKFIEGRVGTEYHPSGTAAMLPKNKGGVVDKTMKVYGTSNLRVIDASVVPYVVSSHFMSLVYGLAEIGSEIVLDAYNHDMQNKKSSNGGAADSNSQGNSKGGAADGSNQSNSGKGGPTKGDNQNNSSKGDGSSARAGATPLGILSTLTITSFVTRQTTGNGWDLDNKSFDYVIVGGGTAGLVLANRLSADGSNSVAVIEAGNSGYDDNNKFIVPSAMLYDSGTNTQYDWQFKTTAQKHMNGRKAAWPRGKVLGGSSAINGLYYVRPSDAEMNAWADLAGGNARDHWGWDSFFRYFKRSEKFQTPLKSIQDQAHIHYDDGSHGHHGPIHTTWPAVTYGPVGAFIESAHKAGVRMNKNGYDGKNQGVYLALSSLNKDNWQRSFARNEYLDPIGDRKNLHVLTGHTVTQILFDRSDKNNVQATGVHYKAAANEYEHTLHANKEVILSAGAINSPQLLQLSGIGPSRLLQNLGIEVVVDLPGVGENLQDHVMAGMSFSVKNDKDVPPQKVTGNKKTDSFVNSAVSYVSFKNIFNDADAFRGKIQARVKAIPDELNVDDSVREGYRAAYDKIANELFYSNVSPVEILGNVMFGSISMQAALQHPLSRGNIRITSKNPFDYPRINPNYFREDIDLKILREAFKLIREITQQSPLKDHIASENWPGNGVQTNEQWEDWIRNAAGTEYHPSSTCAMLPRNKGGVVNPNLKVHGTRNLRVVDASVPPIALSCHLESVVYAIAEAAADIILNHN</sequence>
<feature type="region of interest" description="Disordered" evidence="7">
    <location>
        <begin position="633"/>
        <end position="685"/>
    </location>
</feature>
<comment type="cofactor">
    <cofactor evidence="1">
        <name>FAD</name>
        <dbReference type="ChEBI" id="CHEBI:57692"/>
    </cofactor>
</comment>
<evidence type="ECO:0000256" key="1">
    <source>
        <dbReference type="ARBA" id="ARBA00001974"/>
    </source>
</evidence>
<dbReference type="Pfam" id="PF00732">
    <property type="entry name" value="GMC_oxred_N"/>
    <property type="match status" value="2"/>
</dbReference>
<dbReference type="PROSITE" id="PS00624">
    <property type="entry name" value="GMC_OXRED_2"/>
    <property type="match status" value="2"/>
</dbReference>
<gene>
    <name evidence="11" type="ORF">MARU1_000673</name>
</gene>
<feature type="signal peptide" evidence="8">
    <location>
        <begin position="1"/>
        <end position="24"/>
    </location>
</feature>
<evidence type="ECO:0000259" key="9">
    <source>
        <dbReference type="PROSITE" id="PS00623"/>
    </source>
</evidence>
<dbReference type="PROSITE" id="PS00623">
    <property type="entry name" value="GMC_OXRED_1"/>
    <property type="match status" value="1"/>
</dbReference>
<dbReference type="Proteomes" id="UP001217582">
    <property type="component" value="Chromosome 1"/>
</dbReference>
<dbReference type="Pfam" id="PF05199">
    <property type="entry name" value="GMC_oxred_C"/>
    <property type="match status" value="2"/>
</dbReference>
<dbReference type="InterPro" id="IPR012132">
    <property type="entry name" value="GMC_OxRdtase"/>
</dbReference>
<evidence type="ECO:0000313" key="11">
    <source>
        <dbReference type="EMBL" id="WFD14667.1"/>
    </source>
</evidence>
<dbReference type="GO" id="GO:0016614">
    <property type="term" value="F:oxidoreductase activity, acting on CH-OH group of donors"/>
    <property type="evidence" value="ECO:0007669"/>
    <property type="project" value="InterPro"/>
</dbReference>
<feature type="domain" description="Glucose-methanol-choline oxidoreductase N-terminal" evidence="10">
    <location>
        <begin position="328"/>
        <end position="342"/>
    </location>
</feature>
<keyword evidence="3 6" id="KW-0285">Flavoprotein</keyword>
<accession>A0AAJ5YXE1</accession>
<organism evidence="11 12">
    <name type="scientific">Malassezia arunalokei</name>
    <dbReference type="NCBI Taxonomy" id="1514897"/>
    <lineage>
        <taxon>Eukaryota</taxon>
        <taxon>Fungi</taxon>
        <taxon>Dikarya</taxon>
        <taxon>Basidiomycota</taxon>
        <taxon>Ustilaginomycotina</taxon>
        <taxon>Malasseziomycetes</taxon>
        <taxon>Malasseziales</taxon>
        <taxon>Malasseziaceae</taxon>
        <taxon>Malassezia</taxon>
    </lineage>
</organism>
<dbReference type="Gene3D" id="3.50.50.60">
    <property type="entry name" value="FAD/NAD(P)-binding domain"/>
    <property type="match status" value="2"/>
</dbReference>
<dbReference type="Gene3D" id="4.10.450.10">
    <property type="entry name" value="Glucose Oxidase, domain 2"/>
    <property type="match status" value="2"/>
</dbReference>